<dbReference type="SMART" id="SM00877">
    <property type="entry name" value="BMC"/>
    <property type="match status" value="2"/>
</dbReference>
<dbReference type="NCBIfam" id="TIGR04502">
    <property type="entry name" value="microcomp_EutL"/>
    <property type="match status" value="1"/>
</dbReference>
<sequence>MEVKMINDPLRASVLSVKLIPNVDAKMAEELNLPNGYRSIGIITADSDDVTYTALDEATKMAEVVIVYAKSFYGGAANANTKLAGEVIGIMAGPNPAEVKSGLNAAIDFIENGGCFYSANEDDTIPYYAHCVSRTGSYLSKTAGVEEGAALAYLIAPPLEAMYALDAALKAADVTLAAFFGPPSETNFGGGLLTGSQSACKSACDAFAEAVKFVAQNPKKI</sequence>
<name>D5RF36_FUSN2</name>
<accession>D5RF36</accession>
<evidence type="ECO:0000313" key="5">
    <source>
        <dbReference type="Proteomes" id="UP000003643"/>
    </source>
</evidence>
<evidence type="ECO:0000313" key="4">
    <source>
        <dbReference type="EMBL" id="EFG94564.1"/>
    </source>
</evidence>
<dbReference type="InterPro" id="IPR044870">
    <property type="entry name" value="BMC_CP"/>
</dbReference>
<dbReference type="InterPro" id="IPR037233">
    <property type="entry name" value="CcmK-like_sf"/>
</dbReference>
<evidence type="ECO:0000259" key="3">
    <source>
        <dbReference type="PROSITE" id="PS51931"/>
    </source>
</evidence>
<evidence type="ECO:0000256" key="1">
    <source>
        <dbReference type="ARBA" id="ARBA00024322"/>
    </source>
</evidence>
<dbReference type="Gene3D" id="3.30.70.1710">
    <property type="match status" value="2"/>
</dbReference>
<dbReference type="InterPro" id="IPR030983">
    <property type="entry name" value="EutL"/>
</dbReference>
<dbReference type="NCBIfam" id="NF011934">
    <property type="entry name" value="PRK15405.1"/>
    <property type="match status" value="1"/>
</dbReference>
<dbReference type="CDD" id="cd07050">
    <property type="entry name" value="BMC_EutL_repeat2"/>
    <property type="match status" value="1"/>
</dbReference>
<keyword evidence="2" id="KW-1283">Bacterial microcompartment</keyword>
<organism evidence="4 5">
    <name type="scientific">Fusobacterium nucleatum subsp. nucleatum (strain ATCC 23726 / VPI 4351)</name>
    <dbReference type="NCBI Taxonomy" id="525283"/>
    <lineage>
        <taxon>Bacteria</taxon>
        <taxon>Fusobacteriati</taxon>
        <taxon>Fusobacteriota</taxon>
        <taxon>Fusobacteriia</taxon>
        <taxon>Fusobacteriales</taxon>
        <taxon>Fusobacteriaceae</taxon>
        <taxon>Fusobacterium</taxon>
    </lineage>
</organism>
<dbReference type="EMBL" id="ADVK01000053">
    <property type="protein sequence ID" value="EFG94564.1"/>
    <property type="molecule type" value="Genomic_DNA"/>
</dbReference>
<dbReference type="CDD" id="cd07049">
    <property type="entry name" value="BMC_EutL_repeat1"/>
    <property type="match status" value="1"/>
</dbReference>
<proteinExistence type="predicted"/>
<evidence type="ECO:0000256" key="2">
    <source>
        <dbReference type="ARBA" id="ARBA00024446"/>
    </source>
</evidence>
<dbReference type="AlphaFoldDB" id="D5RF36"/>
<dbReference type="PROSITE" id="PS51931">
    <property type="entry name" value="BMC_CP"/>
    <property type="match status" value="2"/>
</dbReference>
<dbReference type="GO" id="GO:0031469">
    <property type="term" value="C:bacterial microcompartment"/>
    <property type="evidence" value="ECO:0007669"/>
    <property type="project" value="UniProtKB-SubCell"/>
</dbReference>
<gene>
    <name evidence="4" type="primary">eutL</name>
    <name evidence="4" type="ORF">HMPREF0397_1822</name>
</gene>
<comment type="caution">
    <text evidence="4">The sequence shown here is derived from an EMBL/GenBank/DDBJ whole genome shotgun (WGS) entry which is preliminary data.</text>
</comment>
<protein>
    <submittedName>
        <fullName evidence="4">BMC domain protein</fullName>
    </submittedName>
</protein>
<dbReference type="InterPro" id="IPR000249">
    <property type="entry name" value="BMC_dom"/>
</dbReference>
<reference evidence="4 5" key="1">
    <citation type="submission" date="2010-04" db="EMBL/GenBank/DDBJ databases">
        <authorList>
            <person name="Qin X."/>
            <person name="Bachman B."/>
            <person name="Battles P."/>
            <person name="Bell A."/>
            <person name="Bess C."/>
            <person name="Bickham C."/>
            <person name="Chaboub L."/>
            <person name="Chen D."/>
            <person name="Coyle M."/>
            <person name="Deiros D.R."/>
            <person name="Dinh H."/>
            <person name="Forbes L."/>
            <person name="Fowler G."/>
            <person name="Francisco L."/>
            <person name="Fu Q."/>
            <person name="Gubbala S."/>
            <person name="Hale W."/>
            <person name="Han Y."/>
            <person name="Hemphill L."/>
            <person name="Highlander S.K."/>
            <person name="Hirani K."/>
            <person name="Hogues M."/>
            <person name="Jackson L."/>
            <person name="Jakkamsetti A."/>
            <person name="Javaid M."/>
            <person name="Jiang H."/>
            <person name="Korchina V."/>
            <person name="Kovar C."/>
            <person name="Lara F."/>
            <person name="Lee S."/>
            <person name="Mata R."/>
            <person name="Mathew T."/>
            <person name="Moen C."/>
            <person name="Morales K."/>
            <person name="Munidasa M."/>
            <person name="Nazareth L."/>
            <person name="Ngo R."/>
            <person name="Nguyen L."/>
            <person name="Okwuonu G."/>
            <person name="Ongeri F."/>
            <person name="Patil S."/>
            <person name="Petrosino J."/>
            <person name="Pham C."/>
            <person name="Pham P."/>
            <person name="Pu L.-L."/>
            <person name="Puazo M."/>
            <person name="Raj R."/>
            <person name="Reid J."/>
            <person name="Rouhana J."/>
            <person name="Saada N."/>
            <person name="Shang Y."/>
            <person name="Simmons D."/>
            <person name="Thornton R."/>
            <person name="Warren J."/>
            <person name="Weissenberger G."/>
            <person name="Zhang J."/>
            <person name="Zhang L."/>
            <person name="Zhou C."/>
            <person name="Zhu D."/>
            <person name="Muzny D."/>
            <person name="Worley K."/>
            <person name="Gibbs R."/>
        </authorList>
    </citation>
    <scope>NUCLEOTIDE SEQUENCE [LARGE SCALE GENOMIC DNA]</scope>
    <source>
        <strain evidence="5">ATCC 23726 / VPI 4351</strain>
    </source>
</reference>
<feature type="domain" description="BMC circularly permuted" evidence="3">
    <location>
        <begin position="118"/>
        <end position="221"/>
    </location>
</feature>
<dbReference type="GO" id="GO:0005198">
    <property type="term" value="F:structural molecule activity"/>
    <property type="evidence" value="ECO:0007669"/>
    <property type="project" value="InterPro"/>
</dbReference>
<dbReference type="Proteomes" id="UP000003643">
    <property type="component" value="Unassembled WGS sequence"/>
</dbReference>
<feature type="domain" description="BMC circularly permuted" evidence="3">
    <location>
        <begin position="4"/>
        <end position="116"/>
    </location>
</feature>
<dbReference type="PIRSF" id="PIRSF012290">
    <property type="entry name" value="EutL_PduB"/>
    <property type="match status" value="1"/>
</dbReference>
<dbReference type="Pfam" id="PF00936">
    <property type="entry name" value="BMC"/>
    <property type="match status" value="1"/>
</dbReference>
<dbReference type="SUPFAM" id="SSF143414">
    <property type="entry name" value="CcmK-like"/>
    <property type="match status" value="2"/>
</dbReference>
<dbReference type="InterPro" id="IPR009193">
    <property type="entry name" value="EutL_PduB"/>
</dbReference>
<comment type="subcellular location">
    <subcellularLocation>
        <location evidence="1">Bacterial microcompartment</location>
    </subcellularLocation>
</comment>